<evidence type="ECO:0000313" key="2">
    <source>
        <dbReference type="EMBL" id="MBE1613162.1"/>
    </source>
</evidence>
<sequence length="120" mass="13108">MPSELTRQVFAAVNAGDVTALVSRFLPPDGRIVFGNAEPMVGPAAIKAGLKDFYGTIKGLHHTVVNEWVVGPDTILELSVRYDRLDGRSVTIPAVTLLHLDDQGRIHDYRVLVDLAPVYT</sequence>
<dbReference type="SUPFAM" id="SSF54427">
    <property type="entry name" value="NTF2-like"/>
    <property type="match status" value="1"/>
</dbReference>
<dbReference type="Gene3D" id="3.10.450.50">
    <property type="match status" value="1"/>
</dbReference>
<dbReference type="InterPro" id="IPR037401">
    <property type="entry name" value="SnoaL-like"/>
</dbReference>
<gene>
    <name evidence="2" type="ORF">HEB94_010010</name>
</gene>
<reference evidence="2" key="1">
    <citation type="submission" date="2020-10" db="EMBL/GenBank/DDBJ databases">
        <title>Sequencing the genomes of 1000 actinobacteria strains.</title>
        <authorList>
            <person name="Klenk H.-P."/>
        </authorList>
    </citation>
    <scope>NUCLEOTIDE SEQUENCE</scope>
    <source>
        <strain evidence="2">DSM 45354</strain>
    </source>
</reference>
<proteinExistence type="predicted"/>
<dbReference type="Proteomes" id="UP000638648">
    <property type="component" value="Unassembled WGS sequence"/>
</dbReference>
<protein>
    <submittedName>
        <fullName evidence="2">Ketosteroid isomerase-like protein</fullName>
    </submittedName>
</protein>
<dbReference type="RefSeq" id="WP_192756075.1">
    <property type="nucleotide sequence ID" value="NZ_JADBEM010000001.1"/>
</dbReference>
<dbReference type="AlphaFoldDB" id="A0A927N7P2"/>
<keyword evidence="2" id="KW-0413">Isomerase</keyword>
<accession>A0A927N7P2</accession>
<comment type="caution">
    <text evidence="2">The sequence shown here is derived from an EMBL/GenBank/DDBJ whole genome shotgun (WGS) entry which is preliminary data.</text>
</comment>
<feature type="domain" description="SnoaL-like" evidence="1">
    <location>
        <begin position="7"/>
        <end position="107"/>
    </location>
</feature>
<dbReference type="EMBL" id="JADBEM010000001">
    <property type="protein sequence ID" value="MBE1613162.1"/>
    <property type="molecule type" value="Genomic_DNA"/>
</dbReference>
<organism evidence="2 3">
    <name type="scientific">Actinopolymorpha pittospori</name>
    <dbReference type="NCBI Taxonomy" id="648752"/>
    <lineage>
        <taxon>Bacteria</taxon>
        <taxon>Bacillati</taxon>
        <taxon>Actinomycetota</taxon>
        <taxon>Actinomycetes</taxon>
        <taxon>Propionibacteriales</taxon>
        <taxon>Actinopolymorphaceae</taxon>
        <taxon>Actinopolymorpha</taxon>
    </lineage>
</organism>
<evidence type="ECO:0000313" key="3">
    <source>
        <dbReference type="Proteomes" id="UP000638648"/>
    </source>
</evidence>
<name>A0A927N7P2_9ACTN</name>
<evidence type="ECO:0000259" key="1">
    <source>
        <dbReference type="Pfam" id="PF12680"/>
    </source>
</evidence>
<dbReference type="InterPro" id="IPR032710">
    <property type="entry name" value="NTF2-like_dom_sf"/>
</dbReference>
<keyword evidence="3" id="KW-1185">Reference proteome</keyword>
<dbReference type="Pfam" id="PF12680">
    <property type="entry name" value="SnoaL_2"/>
    <property type="match status" value="1"/>
</dbReference>
<dbReference type="GO" id="GO:0016853">
    <property type="term" value="F:isomerase activity"/>
    <property type="evidence" value="ECO:0007669"/>
    <property type="project" value="UniProtKB-KW"/>
</dbReference>